<feature type="compositionally biased region" description="Polar residues" evidence="1">
    <location>
        <begin position="108"/>
        <end position="118"/>
    </location>
</feature>
<feature type="region of interest" description="Disordered" evidence="1">
    <location>
        <begin position="95"/>
        <end position="126"/>
    </location>
</feature>
<feature type="region of interest" description="Disordered" evidence="1">
    <location>
        <begin position="21"/>
        <end position="49"/>
    </location>
</feature>
<evidence type="ECO:0000256" key="1">
    <source>
        <dbReference type="SAM" id="MobiDB-lite"/>
    </source>
</evidence>
<dbReference type="AlphaFoldDB" id="A0AA40FGS0"/>
<proteinExistence type="predicted"/>
<dbReference type="Proteomes" id="UP001177670">
    <property type="component" value="Unassembled WGS sequence"/>
</dbReference>
<name>A0AA40FGS0_9HYME</name>
<gene>
    <name evidence="2" type="ORF">K0M31_015227</name>
</gene>
<comment type="caution">
    <text evidence="2">The sequence shown here is derived from an EMBL/GenBank/DDBJ whole genome shotgun (WGS) entry which is preliminary data.</text>
</comment>
<evidence type="ECO:0000313" key="2">
    <source>
        <dbReference type="EMBL" id="KAK1118180.1"/>
    </source>
</evidence>
<keyword evidence="3" id="KW-1185">Reference proteome</keyword>
<accession>A0AA40FGS0</accession>
<dbReference type="EMBL" id="JAHYIQ010000044">
    <property type="protein sequence ID" value="KAK1118180.1"/>
    <property type="molecule type" value="Genomic_DNA"/>
</dbReference>
<reference evidence="2" key="1">
    <citation type="submission" date="2021-10" db="EMBL/GenBank/DDBJ databases">
        <title>Melipona bicolor Genome sequencing and assembly.</title>
        <authorList>
            <person name="Araujo N.S."/>
            <person name="Arias M.C."/>
        </authorList>
    </citation>
    <scope>NUCLEOTIDE SEQUENCE</scope>
    <source>
        <strain evidence="2">USP_2M_L1-L4_2017</strain>
        <tissue evidence="2">Whole body</tissue>
    </source>
</reference>
<sequence>MVIALESDVTAHCYQTISPFGSTRTEERLEPSRISSDSPRYPAEQPSARACTEIKAGESIVTIRMTRRIAGKVIFGTRTLGSGWPRSLCRRFEGGWGEEEADGKRRNASTGSGNYSGRKTNERGFQ</sequence>
<organism evidence="2 3">
    <name type="scientific">Melipona bicolor</name>
    <dbReference type="NCBI Taxonomy" id="60889"/>
    <lineage>
        <taxon>Eukaryota</taxon>
        <taxon>Metazoa</taxon>
        <taxon>Ecdysozoa</taxon>
        <taxon>Arthropoda</taxon>
        <taxon>Hexapoda</taxon>
        <taxon>Insecta</taxon>
        <taxon>Pterygota</taxon>
        <taxon>Neoptera</taxon>
        <taxon>Endopterygota</taxon>
        <taxon>Hymenoptera</taxon>
        <taxon>Apocrita</taxon>
        <taxon>Aculeata</taxon>
        <taxon>Apoidea</taxon>
        <taxon>Anthophila</taxon>
        <taxon>Apidae</taxon>
        <taxon>Melipona</taxon>
    </lineage>
</organism>
<evidence type="ECO:0000313" key="3">
    <source>
        <dbReference type="Proteomes" id="UP001177670"/>
    </source>
</evidence>
<protein>
    <submittedName>
        <fullName evidence="2">Uncharacterized protein</fullName>
    </submittedName>
</protein>